<dbReference type="Pfam" id="PF02595">
    <property type="entry name" value="Gly_kinase"/>
    <property type="match status" value="1"/>
</dbReference>
<dbReference type="PANTHER" id="PTHR21599">
    <property type="entry name" value="GLYCERATE KINASE"/>
    <property type="match status" value="1"/>
</dbReference>
<comment type="similarity">
    <text evidence="1 4">Belongs to the glycerate kinase type-1 family.</text>
</comment>
<dbReference type="NCBIfam" id="TIGR00045">
    <property type="entry name" value="glycerate kinase"/>
    <property type="match status" value="1"/>
</dbReference>
<accession>A0ABP9NEZ5</accession>
<evidence type="ECO:0000313" key="6">
    <source>
        <dbReference type="Proteomes" id="UP001500171"/>
    </source>
</evidence>
<name>A0ABP9NEZ5_9GAMM</name>
<dbReference type="EMBL" id="BAABHY010000006">
    <property type="protein sequence ID" value="GAA5113874.1"/>
    <property type="molecule type" value="Genomic_DNA"/>
</dbReference>
<evidence type="ECO:0000256" key="4">
    <source>
        <dbReference type="PIRNR" id="PIRNR006078"/>
    </source>
</evidence>
<dbReference type="SUPFAM" id="SSF110738">
    <property type="entry name" value="Glycerate kinase I"/>
    <property type="match status" value="1"/>
</dbReference>
<dbReference type="PANTHER" id="PTHR21599:SF7">
    <property type="entry name" value="GLYCERATE 2-KINASE"/>
    <property type="match status" value="1"/>
</dbReference>
<keyword evidence="6" id="KW-1185">Reference proteome</keyword>
<dbReference type="Proteomes" id="UP001500171">
    <property type="component" value="Unassembled WGS sequence"/>
</dbReference>
<dbReference type="InterPro" id="IPR004381">
    <property type="entry name" value="Glycerate_kinase"/>
</dbReference>
<keyword evidence="2 4" id="KW-0808">Transferase</keyword>
<reference evidence="6" key="1">
    <citation type="journal article" date="2019" name="Int. J. Syst. Evol. Microbiol.">
        <title>The Global Catalogue of Microorganisms (GCM) 10K type strain sequencing project: providing services to taxonomists for standard genome sequencing and annotation.</title>
        <authorList>
            <consortium name="The Broad Institute Genomics Platform"/>
            <consortium name="The Broad Institute Genome Sequencing Center for Infectious Disease"/>
            <person name="Wu L."/>
            <person name="Ma J."/>
        </authorList>
    </citation>
    <scope>NUCLEOTIDE SEQUENCE [LARGE SCALE GENOMIC DNA]</scope>
    <source>
        <strain evidence="6">JCM 18050</strain>
    </source>
</reference>
<dbReference type="GO" id="GO:0016301">
    <property type="term" value="F:kinase activity"/>
    <property type="evidence" value="ECO:0007669"/>
    <property type="project" value="UniProtKB-KW"/>
</dbReference>
<evidence type="ECO:0000313" key="5">
    <source>
        <dbReference type="EMBL" id="GAA5113874.1"/>
    </source>
</evidence>
<evidence type="ECO:0000256" key="2">
    <source>
        <dbReference type="ARBA" id="ARBA00022679"/>
    </source>
</evidence>
<dbReference type="RefSeq" id="WP_345492306.1">
    <property type="nucleotide sequence ID" value="NZ_BAABHY010000006.1"/>
</dbReference>
<sequence length="382" mass="39997">MKIVIAPDSFKESLSASDIASTIKEGFSDIYPHAQYTLLPVADGGEGTVEAMVHALNGHIINTTITDPLGEKGSAFYGVSGDNQCAIIEMAAASGLERVPLNKRNAKITTSYGTGELIYDALDKGTRKFIIGIGGSATNDGGAGMLQALGVKLLDKTGQQIGYGGQALADLVNIDISEMDSRLAHCDFEVACDVTNPLTGENGASAIFGPQKGASKEDITLLDNNLKHFAKIIKQDLNIDVEHIPGTGAAGGMGAALLAFLNAKLRPGIEIITELLNLDRLVKEADLVITGEGRLDHQSINGKVPIGVAAIAKKHDKPVIAIVGSLGDKAEIVYPYGISAMFSILTQICTLDEALDATTAKKNLFLSARNIAATIKIGSKIA</sequence>
<protein>
    <submittedName>
        <fullName evidence="5">Glycerate kinase</fullName>
    </submittedName>
</protein>
<evidence type="ECO:0000256" key="1">
    <source>
        <dbReference type="ARBA" id="ARBA00006284"/>
    </source>
</evidence>
<dbReference type="InterPro" id="IPR018193">
    <property type="entry name" value="Glyc_kinase_flavodox-like_fold"/>
</dbReference>
<organism evidence="5 6">
    <name type="scientific">Orbus sasakiae</name>
    <dbReference type="NCBI Taxonomy" id="1078475"/>
    <lineage>
        <taxon>Bacteria</taxon>
        <taxon>Pseudomonadati</taxon>
        <taxon>Pseudomonadota</taxon>
        <taxon>Gammaproteobacteria</taxon>
        <taxon>Orbales</taxon>
        <taxon>Orbaceae</taxon>
        <taxon>Orbus</taxon>
    </lineage>
</organism>
<dbReference type="InterPro" id="IPR036129">
    <property type="entry name" value="Glycerate_kinase_sf"/>
</dbReference>
<dbReference type="PIRSF" id="PIRSF006078">
    <property type="entry name" value="GlxK"/>
    <property type="match status" value="1"/>
</dbReference>
<proteinExistence type="inferred from homology"/>
<dbReference type="Gene3D" id="3.40.50.10350">
    <property type="entry name" value="Glycerate kinase, domain 1"/>
    <property type="match status" value="1"/>
</dbReference>
<evidence type="ECO:0000256" key="3">
    <source>
        <dbReference type="ARBA" id="ARBA00022777"/>
    </source>
</evidence>
<gene>
    <name evidence="5" type="ORF">GCM10023211_22650</name>
</gene>
<dbReference type="InterPro" id="IPR018197">
    <property type="entry name" value="Glycerate_kinase_RE-like"/>
</dbReference>
<keyword evidence="3 4" id="KW-0418">Kinase</keyword>
<comment type="caution">
    <text evidence="5">The sequence shown here is derived from an EMBL/GenBank/DDBJ whole genome shotgun (WGS) entry which is preliminary data.</text>
</comment>
<dbReference type="Gene3D" id="3.90.1510.10">
    <property type="entry name" value="Glycerate kinase, domain 2"/>
    <property type="match status" value="1"/>
</dbReference>